<proteinExistence type="predicted"/>
<reference evidence="1 2" key="1">
    <citation type="submission" date="2018-06" db="EMBL/GenBank/DDBJ databases">
        <authorList>
            <consortium name="Pathogen Informatics"/>
            <person name="Doyle S."/>
        </authorList>
    </citation>
    <scope>NUCLEOTIDE SEQUENCE [LARGE SCALE GENOMIC DNA]</scope>
    <source>
        <strain evidence="1 2">NCTC11661</strain>
    </source>
</reference>
<organism evidence="1 2">
    <name type="scientific">Bergeyella zoohelcum</name>
    <dbReference type="NCBI Taxonomy" id="1015"/>
    <lineage>
        <taxon>Bacteria</taxon>
        <taxon>Pseudomonadati</taxon>
        <taxon>Bacteroidota</taxon>
        <taxon>Flavobacteriia</taxon>
        <taxon>Flavobacteriales</taxon>
        <taxon>Weeksellaceae</taxon>
        <taxon>Bergeyella</taxon>
    </lineage>
</organism>
<protein>
    <submittedName>
        <fullName evidence="1">Uncharacterized protein</fullName>
    </submittedName>
</protein>
<dbReference type="AlphaFoldDB" id="A0A376BYA9"/>
<accession>A0A376BYA9</accession>
<dbReference type="Proteomes" id="UP000255515">
    <property type="component" value="Unassembled WGS sequence"/>
</dbReference>
<evidence type="ECO:0000313" key="1">
    <source>
        <dbReference type="EMBL" id="SSZ46527.1"/>
    </source>
</evidence>
<dbReference type="EMBL" id="UFTJ01000001">
    <property type="protein sequence ID" value="SSZ46527.1"/>
    <property type="molecule type" value="Genomic_DNA"/>
</dbReference>
<sequence>MKKIHFMYHVKLESLLPQEFSLIQDTITNGIVDLVYLSEVFKFSTR</sequence>
<name>A0A376BYA9_9FLAO</name>
<gene>
    <name evidence="1" type="ORF">NCTC11661_00171</name>
</gene>
<evidence type="ECO:0000313" key="2">
    <source>
        <dbReference type="Proteomes" id="UP000255515"/>
    </source>
</evidence>